<organism evidence="1 2">
    <name type="scientific">Funneliformis geosporum</name>
    <dbReference type="NCBI Taxonomy" id="1117311"/>
    <lineage>
        <taxon>Eukaryota</taxon>
        <taxon>Fungi</taxon>
        <taxon>Fungi incertae sedis</taxon>
        <taxon>Mucoromycota</taxon>
        <taxon>Glomeromycotina</taxon>
        <taxon>Glomeromycetes</taxon>
        <taxon>Glomerales</taxon>
        <taxon>Glomeraceae</taxon>
        <taxon>Funneliformis</taxon>
    </lineage>
</organism>
<feature type="non-terminal residue" evidence="1">
    <location>
        <position position="41"/>
    </location>
</feature>
<dbReference type="AlphaFoldDB" id="A0A9W4TA70"/>
<keyword evidence="2" id="KW-1185">Reference proteome</keyword>
<proteinExistence type="predicted"/>
<accession>A0A9W4TA70</accession>
<gene>
    <name evidence="1" type="ORF">FWILDA_LOCUS18660</name>
</gene>
<dbReference type="EMBL" id="CAMKVN010019069">
    <property type="protein sequence ID" value="CAI2198614.1"/>
    <property type="molecule type" value="Genomic_DNA"/>
</dbReference>
<name>A0A9W4TA70_9GLOM</name>
<comment type="caution">
    <text evidence="1">The sequence shown here is derived from an EMBL/GenBank/DDBJ whole genome shotgun (WGS) entry which is preliminary data.</text>
</comment>
<reference evidence="1" key="1">
    <citation type="submission" date="2022-08" db="EMBL/GenBank/DDBJ databases">
        <authorList>
            <person name="Kallberg Y."/>
            <person name="Tangrot J."/>
            <person name="Rosling A."/>
        </authorList>
    </citation>
    <scope>NUCLEOTIDE SEQUENCE</scope>
    <source>
        <strain evidence="1">Wild A</strain>
    </source>
</reference>
<dbReference type="Proteomes" id="UP001153678">
    <property type="component" value="Unassembled WGS sequence"/>
</dbReference>
<evidence type="ECO:0000313" key="1">
    <source>
        <dbReference type="EMBL" id="CAI2198614.1"/>
    </source>
</evidence>
<evidence type="ECO:0000313" key="2">
    <source>
        <dbReference type="Proteomes" id="UP001153678"/>
    </source>
</evidence>
<sequence length="41" mass="4595">EKISKKLKNSPEKPLGISHVEQINITEHRILAGIFSYSTST</sequence>
<protein>
    <submittedName>
        <fullName evidence="1">19354_t:CDS:1</fullName>
    </submittedName>
</protein>
<feature type="non-terminal residue" evidence="1">
    <location>
        <position position="1"/>
    </location>
</feature>